<evidence type="ECO:0000256" key="1">
    <source>
        <dbReference type="SAM" id="Phobius"/>
    </source>
</evidence>
<gene>
    <name evidence="2" type="ORF">VNO78_23924</name>
</gene>
<feature type="transmembrane region" description="Helical" evidence="1">
    <location>
        <begin position="227"/>
        <end position="247"/>
    </location>
</feature>
<feature type="transmembrane region" description="Helical" evidence="1">
    <location>
        <begin position="137"/>
        <end position="157"/>
    </location>
</feature>
<dbReference type="Proteomes" id="UP001386955">
    <property type="component" value="Unassembled WGS sequence"/>
</dbReference>
<dbReference type="PANTHER" id="PTHR33918:SF2">
    <property type="entry name" value="OS01G0704200 PROTEIN"/>
    <property type="match status" value="1"/>
</dbReference>
<proteinExistence type="predicted"/>
<evidence type="ECO:0000313" key="2">
    <source>
        <dbReference type="EMBL" id="KAK7389092.1"/>
    </source>
</evidence>
<keyword evidence="1" id="KW-0472">Membrane</keyword>
<evidence type="ECO:0000313" key="3">
    <source>
        <dbReference type="Proteomes" id="UP001386955"/>
    </source>
</evidence>
<keyword evidence="3" id="KW-1185">Reference proteome</keyword>
<keyword evidence="1" id="KW-0812">Transmembrane</keyword>
<name>A0AAN9S527_PSOTE</name>
<dbReference type="AlphaFoldDB" id="A0AAN9S527"/>
<sequence length="342" mass="38941">MAGFSLSSSPFSPFHLNRNAKLRLSQFVNQQSVAYLAYDKDKSYRYIHRAPKLRGWLRTPQTMLGSEDKSQIRGPQTAVLEPRNHDFNPKGFFPFGISSFHLSANDGKPGLVTFCNRPSNTDNEVTSSNLERIRKRISWFLGPAVLVLAFVYPPLFLPQVILRVFGDSPLTVFLLIFFTEVIFYCGVAVFLLLLNRLMRLKQLGTSANNIDILTLSMDKQITSVTTLVLRQLSIAIPMISMGLAWPWTGFVVPATLSPYLVGIFVQFIFELFARCWKSPSWAAIPFIFQFFENAFNQYFAITAFKQYFAITFSCPVLATCDLRLVFLKFPHDIPTFYSPAMQ</sequence>
<organism evidence="2 3">
    <name type="scientific">Psophocarpus tetragonolobus</name>
    <name type="common">Winged bean</name>
    <name type="synonym">Dolichos tetragonolobus</name>
    <dbReference type="NCBI Taxonomy" id="3891"/>
    <lineage>
        <taxon>Eukaryota</taxon>
        <taxon>Viridiplantae</taxon>
        <taxon>Streptophyta</taxon>
        <taxon>Embryophyta</taxon>
        <taxon>Tracheophyta</taxon>
        <taxon>Spermatophyta</taxon>
        <taxon>Magnoliopsida</taxon>
        <taxon>eudicotyledons</taxon>
        <taxon>Gunneridae</taxon>
        <taxon>Pentapetalae</taxon>
        <taxon>rosids</taxon>
        <taxon>fabids</taxon>
        <taxon>Fabales</taxon>
        <taxon>Fabaceae</taxon>
        <taxon>Papilionoideae</taxon>
        <taxon>50 kb inversion clade</taxon>
        <taxon>NPAAA clade</taxon>
        <taxon>indigoferoid/millettioid clade</taxon>
        <taxon>Phaseoleae</taxon>
        <taxon>Psophocarpus</taxon>
    </lineage>
</organism>
<comment type="caution">
    <text evidence="2">The sequence shown here is derived from an EMBL/GenBank/DDBJ whole genome shotgun (WGS) entry which is preliminary data.</text>
</comment>
<dbReference type="EMBL" id="JAYMYS010000006">
    <property type="protein sequence ID" value="KAK7389092.1"/>
    <property type="molecule type" value="Genomic_DNA"/>
</dbReference>
<dbReference type="PANTHER" id="PTHR33918">
    <property type="entry name" value="OS01G0704200 PROTEIN"/>
    <property type="match status" value="1"/>
</dbReference>
<feature type="transmembrane region" description="Helical" evidence="1">
    <location>
        <begin position="169"/>
        <end position="194"/>
    </location>
</feature>
<feature type="transmembrane region" description="Helical" evidence="1">
    <location>
        <begin position="259"/>
        <end position="276"/>
    </location>
</feature>
<reference evidence="2 3" key="1">
    <citation type="submission" date="2024-01" db="EMBL/GenBank/DDBJ databases">
        <title>The genomes of 5 underutilized Papilionoideae crops provide insights into root nodulation and disease resistanc.</title>
        <authorList>
            <person name="Jiang F."/>
        </authorList>
    </citation>
    <scope>NUCLEOTIDE SEQUENCE [LARGE SCALE GENOMIC DNA]</scope>
    <source>
        <strain evidence="2">DUOXIRENSHENG_FW03</strain>
        <tissue evidence="2">Leaves</tissue>
    </source>
</reference>
<dbReference type="GO" id="GO:0009507">
    <property type="term" value="C:chloroplast"/>
    <property type="evidence" value="ECO:0007669"/>
    <property type="project" value="TreeGrafter"/>
</dbReference>
<protein>
    <submittedName>
        <fullName evidence="2">Uncharacterized protein</fullName>
    </submittedName>
</protein>
<keyword evidence="1" id="KW-1133">Transmembrane helix</keyword>
<accession>A0AAN9S527</accession>